<dbReference type="PROSITE" id="PS00503">
    <property type="entry name" value="PECTINESTERASE_2"/>
    <property type="match status" value="1"/>
</dbReference>
<dbReference type="Pfam" id="PF01095">
    <property type="entry name" value="Pectinesterase"/>
    <property type="match status" value="1"/>
</dbReference>
<evidence type="ECO:0000256" key="2">
    <source>
        <dbReference type="ARBA" id="ARBA00005184"/>
    </source>
</evidence>
<organism evidence="12 13">
    <name type="scientific">Dipteronia dyeriana</name>
    <dbReference type="NCBI Taxonomy" id="168575"/>
    <lineage>
        <taxon>Eukaryota</taxon>
        <taxon>Viridiplantae</taxon>
        <taxon>Streptophyta</taxon>
        <taxon>Embryophyta</taxon>
        <taxon>Tracheophyta</taxon>
        <taxon>Spermatophyta</taxon>
        <taxon>Magnoliopsida</taxon>
        <taxon>eudicotyledons</taxon>
        <taxon>Gunneridae</taxon>
        <taxon>Pentapetalae</taxon>
        <taxon>rosids</taxon>
        <taxon>malvids</taxon>
        <taxon>Sapindales</taxon>
        <taxon>Sapindaceae</taxon>
        <taxon>Hippocastanoideae</taxon>
        <taxon>Acereae</taxon>
        <taxon>Dipteronia</taxon>
    </lineage>
</organism>
<dbReference type="EC" id="3.1.1.11" evidence="3 10"/>
<keyword evidence="7 10" id="KW-0063">Aspartyl esterase</keyword>
<evidence type="ECO:0000256" key="3">
    <source>
        <dbReference type="ARBA" id="ARBA00013229"/>
    </source>
</evidence>
<sequence length="334" mass="37706">MSFQNLFYFLLFHFLTVNVLAQRPNITVALDGTGDFRSIAEAVRVIPNNSDSIFYVYVKAGKYFENIYIDGEKRNIIMYGDGIGKTNIISSRSNSTGYSIGESAALNIDSSFFIAKDMSIINNAGPDGQQAVALRTAGDYIVCLRCSIEGFQDTLYAHRGKSQFFFKCDIFGTIDFIFGDARMIVQNSIIHVRRPSDGQQNMITADGRHDATLNTAIVGSIIPTPELSQSNVKTYLGRLWKRFARTIIMQSYLDKFIDPEGWAKFSDKTDVTTLYYAEFWNYGPGSNTSGRVKWPVYHALNNPDDVQDFLVKNFIDENDWLSKFDVPFFPGLVK</sequence>
<feature type="chain" id="PRO_5041778199" description="Pectinesterase" evidence="10">
    <location>
        <begin position="22"/>
        <end position="334"/>
    </location>
</feature>
<proteinExistence type="predicted"/>
<comment type="pathway">
    <text evidence="2 10">Glycan metabolism; pectin degradation; 2-dehydro-3-deoxy-D-gluconate from pectin: step 1/5.</text>
</comment>
<evidence type="ECO:0000256" key="1">
    <source>
        <dbReference type="ARBA" id="ARBA00004191"/>
    </source>
</evidence>
<feature type="signal peptide" evidence="10">
    <location>
        <begin position="1"/>
        <end position="21"/>
    </location>
</feature>
<dbReference type="GO" id="GO:0045490">
    <property type="term" value="P:pectin catabolic process"/>
    <property type="evidence" value="ECO:0007669"/>
    <property type="project" value="UniProtKB-UniRule"/>
</dbReference>
<evidence type="ECO:0000313" key="13">
    <source>
        <dbReference type="Proteomes" id="UP001280121"/>
    </source>
</evidence>
<dbReference type="GO" id="GO:0042545">
    <property type="term" value="P:cell wall modification"/>
    <property type="evidence" value="ECO:0007669"/>
    <property type="project" value="UniProtKB-UniRule"/>
</dbReference>
<evidence type="ECO:0000256" key="8">
    <source>
        <dbReference type="ARBA" id="ARBA00023316"/>
    </source>
</evidence>
<keyword evidence="13" id="KW-1185">Reference proteome</keyword>
<feature type="active site" evidence="9">
    <location>
        <position position="175"/>
    </location>
</feature>
<dbReference type="Proteomes" id="UP001280121">
    <property type="component" value="Unassembled WGS sequence"/>
</dbReference>
<evidence type="ECO:0000256" key="7">
    <source>
        <dbReference type="ARBA" id="ARBA00023085"/>
    </source>
</evidence>
<evidence type="ECO:0000256" key="6">
    <source>
        <dbReference type="ARBA" id="ARBA00022801"/>
    </source>
</evidence>
<comment type="caution">
    <text evidence="12">The sequence shown here is derived from an EMBL/GenBank/DDBJ whole genome shotgun (WGS) entry which is preliminary data.</text>
</comment>
<dbReference type="PANTHER" id="PTHR31707">
    <property type="entry name" value="PECTINESTERASE"/>
    <property type="match status" value="1"/>
</dbReference>
<evidence type="ECO:0000256" key="9">
    <source>
        <dbReference type="PROSITE-ProRule" id="PRU10040"/>
    </source>
</evidence>
<evidence type="ECO:0000256" key="4">
    <source>
        <dbReference type="ARBA" id="ARBA00022512"/>
    </source>
</evidence>
<dbReference type="Gene3D" id="2.160.20.10">
    <property type="entry name" value="Single-stranded right-handed beta-helix, Pectin lyase-like"/>
    <property type="match status" value="1"/>
</dbReference>
<dbReference type="InterPro" id="IPR033131">
    <property type="entry name" value="Pectinesterase_Asp_AS"/>
</dbReference>
<dbReference type="EMBL" id="JANJYI010000008">
    <property type="protein sequence ID" value="KAK2638937.1"/>
    <property type="molecule type" value="Genomic_DNA"/>
</dbReference>
<evidence type="ECO:0000256" key="10">
    <source>
        <dbReference type="RuleBase" id="RU000589"/>
    </source>
</evidence>
<comment type="subcellular location">
    <subcellularLocation>
        <location evidence="1">Secreted</location>
        <location evidence="1">Cell wall</location>
    </subcellularLocation>
</comment>
<gene>
    <name evidence="12" type="ORF">Ddye_026732</name>
</gene>
<dbReference type="InterPro" id="IPR000070">
    <property type="entry name" value="Pectinesterase_cat"/>
</dbReference>
<comment type="catalytic activity">
    <reaction evidence="10">
        <text>[(1-&gt;4)-alpha-D-galacturonosyl methyl ester](n) + n H2O = [(1-&gt;4)-alpha-D-galacturonosyl](n) + n methanol + n H(+)</text>
        <dbReference type="Rhea" id="RHEA:22380"/>
        <dbReference type="Rhea" id="RHEA-COMP:14570"/>
        <dbReference type="Rhea" id="RHEA-COMP:14573"/>
        <dbReference type="ChEBI" id="CHEBI:15377"/>
        <dbReference type="ChEBI" id="CHEBI:15378"/>
        <dbReference type="ChEBI" id="CHEBI:17790"/>
        <dbReference type="ChEBI" id="CHEBI:140522"/>
        <dbReference type="ChEBI" id="CHEBI:140523"/>
        <dbReference type="EC" id="3.1.1.11"/>
    </reaction>
</comment>
<accession>A0AAD9TNA0</accession>
<keyword evidence="8" id="KW-0961">Cell wall biogenesis/degradation</keyword>
<feature type="domain" description="Pectinesterase catalytic" evidence="11">
    <location>
        <begin position="25"/>
        <end position="317"/>
    </location>
</feature>
<keyword evidence="10" id="KW-0732">Signal</keyword>
<dbReference type="FunFam" id="2.160.20.10:FF:000029">
    <property type="entry name" value="Pectinesterase 4"/>
    <property type="match status" value="1"/>
</dbReference>
<keyword evidence="4" id="KW-0134">Cell wall</keyword>
<keyword evidence="6 10" id="KW-0378">Hydrolase</keyword>
<dbReference type="AlphaFoldDB" id="A0AAD9TNA0"/>
<name>A0AAD9TNA0_9ROSI</name>
<reference evidence="12" key="1">
    <citation type="journal article" date="2023" name="Plant J.">
        <title>Genome sequences and population genomics provide insights into the demographic history, inbreeding, and mutation load of two 'living fossil' tree species of Dipteronia.</title>
        <authorList>
            <person name="Feng Y."/>
            <person name="Comes H.P."/>
            <person name="Chen J."/>
            <person name="Zhu S."/>
            <person name="Lu R."/>
            <person name="Zhang X."/>
            <person name="Li P."/>
            <person name="Qiu J."/>
            <person name="Olsen K.M."/>
            <person name="Qiu Y."/>
        </authorList>
    </citation>
    <scope>NUCLEOTIDE SEQUENCE</scope>
    <source>
        <strain evidence="12">KIB01</strain>
    </source>
</reference>
<keyword evidence="5" id="KW-0964">Secreted</keyword>
<dbReference type="GO" id="GO:0030599">
    <property type="term" value="F:pectinesterase activity"/>
    <property type="evidence" value="ECO:0007669"/>
    <property type="project" value="UniProtKB-UniRule"/>
</dbReference>
<dbReference type="InterPro" id="IPR012334">
    <property type="entry name" value="Pectin_lyas_fold"/>
</dbReference>
<evidence type="ECO:0000313" key="12">
    <source>
        <dbReference type="EMBL" id="KAK2638937.1"/>
    </source>
</evidence>
<evidence type="ECO:0000259" key="11">
    <source>
        <dbReference type="Pfam" id="PF01095"/>
    </source>
</evidence>
<dbReference type="InterPro" id="IPR011050">
    <property type="entry name" value="Pectin_lyase_fold/virulence"/>
</dbReference>
<evidence type="ECO:0000256" key="5">
    <source>
        <dbReference type="ARBA" id="ARBA00022525"/>
    </source>
</evidence>
<protein>
    <recommendedName>
        <fullName evidence="3 10">Pectinesterase</fullName>
        <ecNumber evidence="3 10">3.1.1.11</ecNumber>
    </recommendedName>
</protein>
<dbReference type="SUPFAM" id="SSF51126">
    <property type="entry name" value="Pectin lyase-like"/>
    <property type="match status" value="1"/>
</dbReference>